<keyword evidence="4" id="KW-0175">Coiled coil</keyword>
<dbReference type="CDD" id="cd11386">
    <property type="entry name" value="MCP_signal"/>
    <property type="match status" value="1"/>
</dbReference>
<dbReference type="InterPro" id="IPR051310">
    <property type="entry name" value="MCP_chemotaxis"/>
</dbReference>
<evidence type="ECO:0000259" key="6">
    <source>
        <dbReference type="PROSITE" id="PS50111"/>
    </source>
</evidence>
<keyword evidence="9" id="KW-1185">Reference proteome</keyword>
<evidence type="ECO:0000256" key="3">
    <source>
        <dbReference type="PROSITE-ProRule" id="PRU00284"/>
    </source>
</evidence>
<feature type="region of interest" description="Disordered" evidence="5">
    <location>
        <begin position="536"/>
        <end position="579"/>
    </location>
</feature>
<dbReference type="SMART" id="SM00304">
    <property type="entry name" value="HAMP"/>
    <property type="match status" value="3"/>
</dbReference>
<name>A0ABU9B8Y3_9BURK</name>
<dbReference type="InterPro" id="IPR004089">
    <property type="entry name" value="MCPsignal_dom"/>
</dbReference>
<dbReference type="Proteomes" id="UP001368500">
    <property type="component" value="Unassembled WGS sequence"/>
</dbReference>
<evidence type="ECO:0000259" key="7">
    <source>
        <dbReference type="PROSITE" id="PS50885"/>
    </source>
</evidence>
<reference evidence="8 9" key="1">
    <citation type="submission" date="2024-04" db="EMBL/GenBank/DDBJ databases">
        <title>Novel species of the genus Ideonella isolated from streams.</title>
        <authorList>
            <person name="Lu H."/>
        </authorList>
    </citation>
    <scope>NUCLEOTIDE SEQUENCE [LARGE SCALE GENOMIC DNA]</scope>
    <source>
        <strain evidence="8 9">BYS139W</strain>
    </source>
</reference>
<dbReference type="PROSITE" id="PS50111">
    <property type="entry name" value="CHEMOTAXIS_TRANSDUC_2"/>
    <property type="match status" value="1"/>
</dbReference>
<evidence type="ECO:0000313" key="8">
    <source>
        <dbReference type="EMBL" id="MEK8026071.1"/>
    </source>
</evidence>
<organism evidence="8 9">
    <name type="scientific">Pseudaquabacterium rugosum</name>
    <dbReference type="NCBI Taxonomy" id="2984194"/>
    <lineage>
        <taxon>Bacteria</taxon>
        <taxon>Pseudomonadati</taxon>
        <taxon>Pseudomonadota</taxon>
        <taxon>Betaproteobacteria</taxon>
        <taxon>Burkholderiales</taxon>
        <taxon>Sphaerotilaceae</taxon>
        <taxon>Pseudaquabacterium</taxon>
    </lineage>
</organism>
<dbReference type="SMART" id="SM00283">
    <property type="entry name" value="MA"/>
    <property type="match status" value="1"/>
</dbReference>
<feature type="domain" description="Methyl-accepting transducer" evidence="6">
    <location>
        <begin position="285"/>
        <end position="500"/>
    </location>
</feature>
<dbReference type="Pfam" id="PF21927">
    <property type="entry name" value="McpB_HAMP_2"/>
    <property type="match status" value="1"/>
</dbReference>
<sequence length="579" mass="60811">METLNGLIGQMDHMAVEHDKGDIDVVVDTQRFQGDFRRIAAGVNDMVGAHIAVKKTAVGVFAEFGKGNFDAPMPQLPGKKAFINQTVETVRGNLKGLIAEMAHMAAEHDKGDIDVVVEVNKFQGDFRTMAQGVNDMVNAHIDVKKMAMACIKAFGEGDFNAPLQQLPGKKAFINRTIEQVRGNLKALIEDASMLADAAIAGELDTRADTGRHQGDFRRIIDGVNQTLDAIVTPIKEVQGVLQSMEAGDLTRGVDGHYQGAFAELKGALNASLQKLSTTLTDVNSAASALTAAAGQVSSTSQSLSQSASEQAASVEETTAQLQEMASSVRQNSDNANVTDGMATKAAKEAMEGGEAVTKTVEAMKSIATKISIIDDIAYQTNLLALNAAIEAARAGEHGKGFAVVAAEVRKLAERSQVAAQEIGQLAGSSVKMAEQAGSVLTAMVPTINKTSELVQEISAASGEQATGVNQITTAMNHLNGATQQNASASEELSATAEELSGQAAQLQDMMAFFRLGGSDGRLRGRSRGDSPVAHAASLLPDMDGAPTLRHAAQRAGQPARPRNSVSAPLALDESSFGRF</sequence>
<keyword evidence="3" id="KW-0807">Transducer</keyword>
<dbReference type="PRINTS" id="PR00260">
    <property type="entry name" value="CHEMTRNSDUCR"/>
</dbReference>
<protein>
    <submittedName>
        <fullName evidence="8">Methyl-accepting chemotaxis protein</fullName>
    </submittedName>
</protein>
<dbReference type="InterPro" id="IPR004090">
    <property type="entry name" value="Chemotax_Me-accpt_rcpt"/>
</dbReference>
<dbReference type="InterPro" id="IPR003660">
    <property type="entry name" value="HAMP_dom"/>
</dbReference>
<feature type="compositionally biased region" description="Low complexity" evidence="5">
    <location>
        <begin position="549"/>
        <end position="562"/>
    </location>
</feature>
<comment type="caution">
    <text evidence="8">The sequence shown here is derived from an EMBL/GenBank/DDBJ whole genome shotgun (WGS) entry which is preliminary data.</text>
</comment>
<dbReference type="Pfam" id="PF18575">
    <property type="entry name" value="HAMP_N3"/>
    <property type="match status" value="2"/>
</dbReference>
<dbReference type="CDD" id="cd17527">
    <property type="entry name" value="HAMP_II"/>
    <property type="match status" value="2"/>
</dbReference>
<dbReference type="InterPro" id="IPR054421">
    <property type="entry name" value="McpB_HAMP_2nd"/>
</dbReference>
<evidence type="ECO:0000256" key="4">
    <source>
        <dbReference type="SAM" id="Coils"/>
    </source>
</evidence>
<dbReference type="InterPro" id="IPR041395">
    <property type="entry name" value="McpB_HAMP_3rd"/>
</dbReference>
<keyword evidence="1" id="KW-0145">Chemotaxis</keyword>
<evidence type="ECO:0000256" key="5">
    <source>
        <dbReference type="SAM" id="MobiDB-lite"/>
    </source>
</evidence>
<dbReference type="EMBL" id="JBBUTF010000007">
    <property type="protein sequence ID" value="MEK8026071.1"/>
    <property type="molecule type" value="Genomic_DNA"/>
</dbReference>
<dbReference type="Gene3D" id="1.20.120.1530">
    <property type="match status" value="3"/>
</dbReference>
<dbReference type="PANTHER" id="PTHR43531">
    <property type="entry name" value="PROTEIN ICFG"/>
    <property type="match status" value="1"/>
</dbReference>
<dbReference type="PANTHER" id="PTHR43531:SF11">
    <property type="entry name" value="METHYL-ACCEPTING CHEMOTAXIS PROTEIN 3"/>
    <property type="match status" value="1"/>
</dbReference>
<comment type="similarity">
    <text evidence="2">Belongs to the methyl-accepting chemotaxis (MCP) protein family.</text>
</comment>
<gene>
    <name evidence="8" type="ORF">AACH11_08865</name>
</gene>
<evidence type="ECO:0000256" key="1">
    <source>
        <dbReference type="ARBA" id="ARBA00022500"/>
    </source>
</evidence>
<dbReference type="PROSITE" id="PS50885">
    <property type="entry name" value="HAMP"/>
    <property type="match status" value="1"/>
</dbReference>
<feature type="coiled-coil region" evidence="4">
    <location>
        <begin position="478"/>
        <end position="509"/>
    </location>
</feature>
<proteinExistence type="inferred from homology"/>
<dbReference type="SUPFAM" id="SSF58104">
    <property type="entry name" value="Methyl-accepting chemotaxis protein (MCP) signaling domain"/>
    <property type="match status" value="1"/>
</dbReference>
<dbReference type="CDD" id="cd17528">
    <property type="entry name" value="HAMP_III"/>
    <property type="match status" value="2"/>
</dbReference>
<dbReference type="Gene3D" id="1.10.287.950">
    <property type="entry name" value="Methyl-accepting chemotaxis protein"/>
    <property type="match status" value="1"/>
</dbReference>
<evidence type="ECO:0000313" key="9">
    <source>
        <dbReference type="Proteomes" id="UP001368500"/>
    </source>
</evidence>
<dbReference type="Pfam" id="PF18947">
    <property type="entry name" value="HAMP_2"/>
    <property type="match status" value="1"/>
</dbReference>
<evidence type="ECO:0000256" key="2">
    <source>
        <dbReference type="ARBA" id="ARBA00029447"/>
    </source>
</evidence>
<dbReference type="Pfam" id="PF00015">
    <property type="entry name" value="MCPsignal"/>
    <property type="match status" value="1"/>
</dbReference>
<accession>A0ABU9B8Y3</accession>
<feature type="domain" description="HAMP" evidence="7">
    <location>
        <begin position="228"/>
        <end position="280"/>
    </location>
</feature>